<sequence>MTGITPAPSRLPFLARTPDKQADPPADKDDPLTTPERSSGDFPLRDHSTMRPDLAEAATAQVRPLGNLGGALSWSIPLNADERRRLRLFTMSHQHHSGDQPLVMQTKGGVLEFLNYCHSVPTQLQHEPAQMLQALVASPQGQLMGKALQQKMQGIESDSSVTDYLLAGIALQMDPESIVAPVRNKIAGFDLASEQFWGEAPRAVVDGLAEHLSSTGRTSAVLAKVGARILLARTAPTFLIHRVPPGVTIGSQAWANLTIAAMTIEALQPGKVLDMTFAQVMNDADQFRQIDSAATQRAQTTAVVDWAIADGVIKKSNDDTYIAATLETARNAFNAQLDDRLTASSVLIKEISTRKDIALAILKKRFGDLGALFEVKALSTDTYRGESGQSGFAGTHSLLDYAMMDLPNLRPLKSSDPRLPLGAINDNPTFGVLAAFEEQFAIAIRAKKSAVATTVRHMIAQLPLADRKNLQFGKLSFFQESWYTTDGFFNNSPEQKEPWLLLRTELCGSFQAYEINFDKGAIERANLNKAKSRESREGNKYFTTKALEPRDTGNDLDRERSFDDSLLNSFNSDRAHCIADVFVQHLDLDDPAIKQLARGQTPLDEYFAPKPLNDFVLNLIPFRAAIVNLRDGRYGEGVFDLLLDVFGFLTAGAATAGKLLKIGRTAVSAGAKVSRSVNVIGVSAIELLNPVSGLGDLAKLAGIGGLYVLSKGARAINRLRGGAASYDVLKAVSKQYDAAATGGVYVAGQKLEVAAVLRGGHWYAFDADSMRPFGSPLEAFEVATQAVAGQVWTAHIDEAQGLSHKRYARLAVPESRIAGLTRNSQGVYVAADGHLSHVRHIDNRGKTAVYQVRQVTRTEDGVVQARVYHNTRQTELLIQHVHGDQWQRLGLSGGGNITAEHLRAWEALSREEQLTLTRQGFARQNRVSVKTFEYYVNADGQLSATGLLLRDRSIGTAFNTITAAHVRSWQSMSKQARDAMTQEGFAAHHHLQPQTFKNHVHVDGSLSLQGESLLYREGGGIYNKITDDHLRQWKALYEQPDNAVTAGQFRQQHGLDPRLWEKYVHSNDSLKKAALQRVARISTTEPAAGPSRPQRITGAHLRTWEALSAEEQLRVTRKGFAQEHHLSIKPFEHFVQPDGQLSATGVLVRDRPVDSPYNEITAEHVRHWQNMTQPARDAMTIDGFAAHHHLFLNTFRSYIRSKGTLTPAGEALLFKADGGAYKAITDEHLLQWSKLFAQADGPIAEEAFLRQHGLNPNLWRYQVKPDGSLRKAAAQRLQQAKKNLALPPVQAPGTHRNRITAEHLRAWEAHSPQEQRRLTPAGFAQQNHLSLKTFAHYVQADGRLSDVGVLVRDRPANLPFDMVTATHVRNWQGMSEPVRDATTLEGFAGQYHLHPGTLKNHVYADGRLTAVGETLLFKADGGIYEPITNEHLRDWSKLMASADDAVTPEQFVRRNKLNPVKWKRFVNDNGSLRDEAVRRLDRAGQNTTPSSDVAEAGQDAKTTAVTAEHLRAWEALRLKKRLRLTPKEFARKHNLFPKTFEHYVQPDGTLSATGVIVRDRPADMPFNKISEVNIRRWQSMTQQARYAMTRKVFADHYHLDPDRLKSYVGLNGRLTPSGEALMNRLAGRSYKTITDDHLHQWRVQFEQPDNSMTPEEFMRKYELNPSRWATLVDADGTLKEGTMRRLDRAEQHVAAEQAGASTTRKRPASDPLDPPPPKAADQARWTDTPQDAEVPGPSSAVEPVVIKIEPGVSTPLRRHQIDNTLPILQDPADPRLSLTRSLEGPIEEIRIAYWNGLLDGLDSATKTRVSTQIKASIKDWLRSEGQHQSRFDESVEVITALDDGGPARGASVWARRDIAQFEVLGPYAGKYHPSEASLFQEQRKQGSEAVLTYIFGTRSGERTVSGLHTGNTLSLINTSQLKSGPVWKSNNVISIAVGKNLTFYVALSDIKKGEELLLDYGPFYQPVPDIAIKPDPDR</sequence>
<evidence type="ECO:0000313" key="4">
    <source>
        <dbReference type="Proteomes" id="UP001605918"/>
    </source>
</evidence>
<dbReference type="Pfam" id="PF00856">
    <property type="entry name" value="SET"/>
    <property type="match status" value="1"/>
</dbReference>
<dbReference type="InterPro" id="IPR001214">
    <property type="entry name" value="SET_dom"/>
</dbReference>
<feature type="region of interest" description="Disordered" evidence="1">
    <location>
        <begin position="1"/>
        <end position="48"/>
    </location>
</feature>
<name>A0ABW7DEZ1_9PSED</name>
<feature type="compositionally biased region" description="Basic and acidic residues" evidence="1">
    <location>
        <begin position="17"/>
        <end position="31"/>
    </location>
</feature>
<dbReference type="EMBL" id="JBIEIL010000010">
    <property type="protein sequence ID" value="MFG6206599.1"/>
    <property type="molecule type" value="Genomic_DNA"/>
</dbReference>
<protein>
    <submittedName>
        <fullName evidence="3">SET domain-containing protein-lysine N-methyltransferase</fullName>
    </submittedName>
</protein>
<evidence type="ECO:0000259" key="2">
    <source>
        <dbReference type="PROSITE" id="PS50280"/>
    </source>
</evidence>
<gene>
    <name evidence="3" type="ORF">ACGSLL_19750</name>
</gene>
<feature type="region of interest" description="Disordered" evidence="1">
    <location>
        <begin position="1690"/>
        <end position="1738"/>
    </location>
</feature>
<keyword evidence="4" id="KW-1185">Reference proteome</keyword>
<reference evidence="3 4" key="1">
    <citation type="submission" date="2024-10" db="EMBL/GenBank/DDBJ databases">
        <title>Whole genome of Pseudomonas sp Strain RB5.</title>
        <authorList>
            <person name="Selami N."/>
        </authorList>
    </citation>
    <scope>NUCLEOTIDE SEQUENCE [LARGE SCALE GENOMIC DNA]</scope>
    <source>
        <strain evidence="3 4">RB5</strain>
    </source>
</reference>
<dbReference type="RefSeq" id="WP_394507617.1">
    <property type="nucleotide sequence ID" value="NZ_JBIEIL010000010.1"/>
</dbReference>
<dbReference type="PROSITE" id="PS50280">
    <property type="entry name" value="SET"/>
    <property type="match status" value="1"/>
</dbReference>
<feature type="domain" description="SET" evidence="2">
    <location>
        <begin position="1833"/>
        <end position="1961"/>
    </location>
</feature>
<proteinExistence type="predicted"/>
<comment type="caution">
    <text evidence="3">The sequence shown here is derived from an EMBL/GenBank/DDBJ whole genome shotgun (WGS) entry which is preliminary data.</text>
</comment>
<organism evidence="3 4">
    <name type="scientific">Pseudomonas retamae</name>
    <dbReference type="NCBI Taxonomy" id="702110"/>
    <lineage>
        <taxon>Bacteria</taxon>
        <taxon>Pseudomonadati</taxon>
        <taxon>Pseudomonadota</taxon>
        <taxon>Gammaproteobacteria</taxon>
        <taxon>Pseudomonadales</taxon>
        <taxon>Pseudomonadaceae</taxon>
        <taxon>Pseudomonas</taxon>
    </lineage>
</organism>
<dbReference type="Proteomes" id="UP001605918">
    <property type="component" value="Unassembled WGS sequence"/>
</dbReference>
<evidence type="ECO:0000256" key="1">
    <source>
        <dbReference type="SAM" id="MobiDB-lite"/>
    </source>
</evidence>
<dbReference type="SUPFAM" id="SSF82199">
    <property type="entry name" value="SET domain"/>
    <property type="match status" value="1"/>
</dbReference>
<accession>A0ABW7DEZ1</accession>
<dbReference type="InterPro" id="IPR046341">
    <property type="entry name" value="SET_dom_sf"/>
</dbReference>
<dbReference type="Gene3D" id="2.170.270.10">
    <property type="entry name" value="SET domain"/>
    <property type="match status" value="1"/>
</dbReference>
<evidence type="ECO:0000313" key="3">
    <source>
        <dbReference type="EMBL" id="MFG6206599.1"/>
    </source>
</evidence>